<reference evidence="4" key="1">
    <citation type="submission" date="2016-07" db="EMBL/GenBank/DDBJ databases">
        <authorList>
            <person name="See-Too W.S."/>
        </authorList>
    </citation>
    <scope>NUCLEOTIDE SEQUENCE [LARGE SCALE GENOMIC DNA]</scope>
    <source>
        <strain evidence="4">DSM 24743</strain>
    </source>
</reference>
<evidence type="ECO:0000313" key="4">
    <source>
        <dbReference type="Proteomes" id="UP000092687"/>
    </source>
</evidence>
<dbReference type="SUPFAM" id="SSF81324">
    <property type="entry name" value="Voltage-gated potassium channels"/>
    <property type="match status" value="1"/>
</dbReference>
<reference evidence="4" key="2">
    <citation type="submission" date="2016-10" db="EMBL/GenBank/DDBJ databases">
        <authorList>
            <person name="See-Too W.S."/>
        </authorList>
    </citation>
    <scope>NUCLEOTIDE SEQUENCE [LARGE SCALE GENOMIC DNA]</scope>
    <source>
        <strain evidence="4">DSM 24743</strain>
    </source>
</reference>
<protein>
    <recommendedName>
        <fullName evidence="2">Potassium channel domain-containing protein</fullName>
    </recommendedName>
</protein>
<feature type="transmembrane region" description="Helical" evidence="1">
    <location>
        <begin position="6"/>
        <end position="27"/>
    </location>
</feature>
<dbReference type="KEGG" id="phc:BBI08_04390"/>
<evidence type="ECO:0000313" key="3">
    <source>
        <dbReference type="EMBL" id="ANU13124.1"/>
    </source>
</evidence>
<dbReference type="EMBL" id="CP016537">
    <property type="protein sequence ID" value="ANU13124.1"/>
    <property type="molecule type" value="Genomic_DNA"/>
</dbReference>
<dbReference type="STRING" id="1215089.BBI08_04390"/>
<keyword evidence="1" id="KW-0812">Transmembrane</keyword>
<name>A0A1C7DNZ4_9BACL</name>
<dbReference type="Pfam" id="PF07885">
    <property type="entry name" value="Ion_trans_2"/>
    <property type="match status" value="1"/>
</dbReference>
<dbReference type="InterPro" id="IPR013099">
    <property type="entry name" value="K_chnl_dom"/>
</dbReference>
<dbReference type="Gene3D" id="1.10.287.70">
    <property type="match status" value="1"/>
</dbReference>
<organism evidence="3 4">
    <name type="scientific">Planococcus halocryophilus</name>
    <dbReference type="NCBI Taxonomy" id="1215089"/>
    <lineage>
        <taxon>Bacteria</taxon>
        <taxon>Bacillati</taxon>
        <taxon>Bacillota</taxon>
        <taxon>Bacilli</taxon>
        <taxon>Bacillales</taxon>
        <taxon>Caryophanaceae</taxon>
        <taxon>Planococcus</taxon>
    </lineage>
</organism>
<dbReference type="Proteomes" id="UP000092687">
    <property type="component" value="Chromosome"/>
</dbReference>
<keyword evidence="4" id="KW-1185">Reference proteome</keyword>
<dbReference type="AlphaFoldDB" id="A0A1C7DNZ4"/>
<feature type="transmembrane region" description="Helical" evidence="1">
    <location>
        <begin position="130"/>
        <end position="151"/>
    </location>
</feature>
<evidence type="ECO:0000259" key="2">
    <source>
        <dbReference type="Pfam" id="PF07885"/>
    </source>
</evidence>
<dbReference type="RefSeq" id="WP_008496429.1">
    <property type="nucleotide sequence ID" value="NZ_CP016537.2"/>
</dbReference>
<feature type="domain" description="Potassium channel" evidence="2">
    <location>
        <begin position="75"/>
        <end position="154"/>
    </location>
</feature>
<keyword evidence="1" id="KW-1133">Transmembrane helix</keyword>
<proteinExistence type="predicted"/>
<sequence length="332" mass="36574">METLYLIAGVLVLILCIIDFTWTTLWIDGGAGPVTKHLSSSIWRFMRLVTRKQSKQLSLAGPLVLSATLLMWIGLLWIGWALTFAGLEQSISPSNGTDPISWYDRFYFAGYLIFTLGNGDFSPMEGTAQIISVIATATGMLFITFGVTYLISILSAVTMKRSLAVSIHGLGESAEEIARSAWNGEDFHDLNLLLASFSENLGSLAAQHAAYPVLHYYHAISNTTALPTAITVLDESLSIINFAVPEKHHPNQLLLKETRSSVDQYLTTLNPAFFKPAEQVPSLPDFHSLRGAGIPLIPEKEYTSAYKKIETRRKKLLGGLEADGRPWPTDLN</sequence>
<feature type="transmembrane region" description="Helical" evidence="1">
    <location>
        <begin position="57"/>
        <end position="80"/>
    </location>
</feature>
<evidence type="ECO:0000256" key="1">
    <source>
        <dbReference type="SAM" id="Phobius"/>
    </source>
</evidence>
<accession>A0A1C7DNZ4</accession>
<gene>
    <name evidence="3" type="ORF">BBI08_04390</name>
</gene>
<keyword evidence="1" id="KW-0472">Membrane</keyword>